<feature type="domain" description="Beta-galactosidase trimerisation" evidence="8">
    <location>
        <begin position="402"/>
        <end position="607"/>
    </location>
</feature>
<dbReference type="Pfam" id="PF08533">
    <property type="entry name" value="Glyco_hydro_42C"/>
    <property type="match status" value="1"/>
</dbReference>
<evidence type="ECO:0000259" key="7">
    <source>
        <dbReference type="Pfam" id="PF02449"/>
    </source>
</evidence>
<dbReference type="SUPFAM" id="SSF52317">
    <property type="entry name" value="Class I glutamine amidotransferase-like"/>
    <property type="match status" value="1"/>
</dbReference>
<proteinExistence type="inferred from homology"/>
<accession>A0ABT8FUL4</accession>
<dbReference type="Proteomes" id="UP001172731">
    <property type="component" value="Unassembled WGS sequence"/>
</dbReference>
<keyword evidence="11" id="KW-1185">Reference proteome</keyword>
<feature type="domain" description="Beta-galactosidase C-terminal" evidence="9">
    <location>
        <begin position="616"/>
        <end position="669"/>
    </location>
</feature>
<keyword evidence="4 6" id="KW-0378">Hydrolase</keyword>
<dbReference type="PANTHER" id="PTHR36447:SF1">
    <property type="entry name" value="BETA-GALACTOSIDASE GANA"/>
    <property type="match status" value="1"/>
</dbReference>
<dbReference type="PANTHER" id="PTHR36447">
    <property type="entry name" value="BETA-GALACTOSIDASE GANA"/>
    <property type="match status" value="1"/>
</dbReference>
<dbReference type="SUPFAM" id="SSF51445">
    <property type="entry name" value="(Trans)glycosidases"/>
    <property type="match status" value="1"/>
</dbReference>
<reference evidence="10" key="1">
    <citation type="submission" date="2021-06" db="EMBL/GenBank/DDBJ databases">
        <title>Genome-based taxonomic framework of Microbacterium strains isolated from marine environment, the description of four new species and reclassification of four preexisting species.</title>
        <authorList>
            <person name="Lee S.D."/>
            <person name="Kim S.-M."/>
            <person name="Byeon Y.-S."/>
            <person name="Yang H.L."/>
            <person name="Kim I.S."/>
        </authorList>
    </citation>
    <scope>NUCLEOTIDE SEQUENCE</scope>
    <source>
        <strain evidence="10">KACC 20510</strain>
    </source>
</reference>
<evidence type="ECO:0000259" key="9">
    <source>
        <dbReference type="Pfam" id="PF08533"/>
    </source>
</evidence>
<comment type="similarity">
    <text evidence="2 6">Belongs to the glycosyl hydrolase 42 family.</text>
</comment>
<dbReference type="PIRSF" id="PIRSF001084">
    <property type="entry name" value="B-galactosidase"/>
    <property type="match status" value="1"/>
</dbReference>
<evidence type="ECO:0000313" key="11">
    <source>
        <dbReference type="Proteomes" id="UP001172731"/>
    </source>
</evidence>
<dbReference type="Pfam" id="PF08532">
    <property type="entry name" value="Glyco_hydro_42M"/>
    <property type="match status" value="1"/>
</dbReference>
<dbReference type="InterPro" id="IPR013739">
    <property type="entry name" value="Beta_galactosidase_C"/>
</dbReference>
<dbReference type="RefSeq" id="WP_301134748.1">
    <property type="nucleotide sequence ID" value="NZ_BAAAUQ010000032.1"/>
</dbReference>
<evidence type="ECO:0000256" key="4">
    <source>
        <dbReference type="ARBA" id="ARBA00022801"/>
    </source>
</evidence>
<name>A0ABT8FUL4_9MICO</name>
<dbReference type="EMBL" id="JAHWXI010000013">
    <property type="protein sequence ID" value="MDN4465009.1"/>
    <property type="molecule type" value="Genomic_DNA"/>
</dbReference>
<dbReference type="Gene3D" id="2.60.40.1180">
    <property type="entry name" value="Golgi alpha-mannosidase II"/>
    <property type="match status" value="1"/>
</dbReference>
<gene>
    <name evidence="10" type="ORF">KZC48_11445</name>
</gene>
<sequence length="679" mass="75315">MTSIEALRLPSRVWFGGDYNPEQWPDAVLIEDIDLMAQASVNTATVGVFSWAALEPRPGAYDFAWLDEAMDRLHAAGISVILATPTASPPPWFSRLHPEALPVTADGVSLLHGSRDTYNPAAPAYREAARRITTVLAERYGDHPALTMWHLHNEYGTVSYGPTTDIAFRAWLQRVYGDLDALNSTWNTAFWSQVYSSWDDIYAPQKTQYLHNPAHLLDFKRFSSDTLLDCLRDQLAIVKEITPYVPTTTNFMLPTWHHYDEWDFARELDVVSIDHYPEDGPSGDAQVALAADLARSWAGRRPWLLMEQATSLVYDYAGGRMLAKAPGRMRRNTYQYLARGSFGSMFFQWRAPRVGAEFFHSAMVPHVGSDSRVFREIRDLGAELTRLPELATGPVEGDVVEARVAIVWDSTSWWATETRMLPSDDVGYLPAVRRIHEALWRSGVTVDFVNPDADFTSYRLVLIPSMLAVSETQREAFTRFVESGGHLAVWYLSGSTDEYLRVRPGTYSAAFADLAGVRIEEHAPLREGETVLLTDGSRGSAWSEVVQLRGADQIAAYAEGAPSVIASGAPAITRNVHGAGIVHYFSTRVEDDDLARHLIRIVDDAGVETGAFPGDVESVVRRTATGDLTFFINHGERSQTVSATGRELLSDTDVDGEFVVAPGDVAVVRIDASPEVSRK</sequence>
<protein>
    <recommendedName>
        <fullName evidence="3 6">Beta-galactosidase</fullName>
        <shortName evidence="6">Beta-gal</shortName>
        <ecNumber evidence="3 6">3.2.1.23</ecNumber>
    </recommendedName>
</protein>
<dbReference type="Gene3D" id="3.20.20.80">
    <property type="entry name" value="Glycosidases"/>
    <property type="match status" value="1"/>
</dbReference>
<keyword evidence="5 6" id="KW-0326">Glycosidase</keyword>
<dbReference type="InterPro" id="IPR013738">
    <property type="entry name" value="Beta_galactosidase_Trimer"/>
</dbReference>
<feature type="domain" description="Glycoside hydrolase family 42 N-terminal" evidence="7">
    <location>
        <begin position="18"/>
        <end position="386"/>
    </location>
</feature>
<evidence type="ECO:0000259" key="8">
    <source>
        <dbReference type="Pfam" id="PF08532"/>
    </source>
</evidence>
<evidence type="ECO:0000256" key="5">
    <source>
        <dbReference type="ARBA" id="ARBA00023295"/>
    </source>
</evidence>
<dbReference type="Pfam" id="PF02449">
    <property type="entry name" value="Glyco_hydro_42"/>
    <property type="match status" value="1"/>
</dbReference>
<evidence type="ECO:0000256" key="3">
    <source>
        <dbReference type="ARBA" id="ARBA00012756"/>
    </source>
</evidence>
<dbReference type="InterPro" id="IPR003476">
    <property type="entry name" value="Glyco_hydro_42"/>
</dbReference>
<dbReference type="EC" id="3.2.1.23" evidence="3 6"/>
<evidence type="ECO:0000256" key="6">
    <source>
        <dbReference type="PIRNR" id="PIRNR001084"/>
    </source>
</evidence>
<dbReference type="Gene3D" id="3.40.50.880">
    <property type="match status" value="1"/>
</dbReference>
<dbReference type="InterPro" id="IPR017853">
    <property type="entry name" value="GH"/>
</dbReference>
<dbReference type="InterPro" id="IPR013529">
    <property type="entry name" value="Glyco_hydro_42_N"/>
</dbReference>
<organism evidence="10 11">
    <name type="scientific">Microbacterium aurantiacum</name>
    <dbReference type="NCBI Taxonomy" id="162393"/>
    <lineage>
        <taxon>Bacteria</taxon>
        <taxon>Bacillati</taxon>
        <taxon>Actinomycetota</taxon>
        <taxon>Actinomycetes</taxon>
        <taxon>Micrococcales</taxon>
        <taxon>Microbacteriaceae</taxon>
        <taxon>Microbacterium</taxon>
    </lineage>
</organism>
<dbReference type="CDD" id="cd03143">
    <property type="entry name" value="A4_beta-galactosidase_middle_domain"/>
    <property type="match status" value="1"/>
</dbReference>
<comment type="caution">
    <text evidence="10">The sequence shown here is derived from an EMBL/GenBank/DDBJ whole genome shotgun (WGS) entry which is preliminary data.</text>
</comment>
<evidence type="ECO:0000313" key="10">
    <source>
        <dbReference type="EMBL" id="MDN4465009.1"/>
    </source>
</evidence>
<evidence type="ECO:0000256" key="1">
    <source>
        <dbReference type="ARBA" id="ARBA00001412"/>
    </source>
</evidence>
<evidence type="ECO:0000256" key="2">
    <source>
        <dbReference type="ARBA" id="ARBA00005940"/>
    </source>
</evidence>
<dbReference type="InterPro" id="IPR013780">
    <property type="entry name" value="Glyco_hydro_b"/>
</dbReference>
<comment type="catalytic activity">
    <reaction evidence="1 6">
        <text>Hydrolysis of terminal non-reducing beta-D-galactose residues in beta-D-galactosides.</text>
        <dbReference type="EC" id="3.2.1.23"/>
    </reaction>
</comment>
<dbReference type="InterPro" id="IPR029062">
    <property type="entry name" value="Class_I_gatase-like"/>
</dbReference>